<dbReference type="EMBL" id="JAINUF010000004">
    <property type="protein sequence ID" value="KAJ8363692.1"/>
    <property type="molecule type" value="Genomic_DNA"/>
</dbReference>
<evidence type="ECO:0000313" key="3">
    <source>
        <dbReference type="Proteomes" id="UP001152622"/>
    </source>
</evidence>
<accession>A0A9Q1J0N9</accession>
<gene>
    <name evidence="2" type="ORF">SKAU_G00125230</name>
</gene>
<dbReference type="AlphaFoldDB" id="A0A9Q1J0N9"/>
<organism evidence="2 3">
    <name type="scientific">Synaphobranchus kaupii</name>
    <name type="common">Kaup's arrowtooth eel</name>
    <dbReference type="NCBI Taxonomy" id="118154"/>
    <lineage>
        <taxon>Eukaryota</taxon>
        <taxon>Metazoa</taxon>
        <taxon>Chordata</taxon>
        <taxon>Craniata</taxon>
        <taxon>Vertebrata</taxon>
        <taxon>Euteleostomi</taxon>
        <taxon>Actinopterygii</taxon>
        <taxon>Neopterygii</taxon>
        <taxon>Teleostei</taxon>
        <taxon>Anguilliformes</taxon>
        <taxon>Synaphobranchidae</taxon>
        <taxon>Synaphobranchus</taxon>
    </lineage>
</organism>
<comment type="caution">
    <text evidence="2">The sequence shown here is derived from an EMBL/GenBank/DDBJ whole genome shotgun (WGS) entry which is preliminary data.</text>
</comment>
<dbReference type="Proteomes" id="UP001152622">
    <property type="component" value="Chromosome 4"/>
</dbReference>
<evidence type="ECO:0000256" key="1">
    <source>
        <dbReference type="SAM" id="MobiDB-lite"/>
    </source>
</evidence>
<evidence type="ECO:0000313" key="2">
    <source>
        <dbReference type="EMBL" id="KAJ8363692.1"/>
    </source>
</evidence>
<keyword evidence="3" id="KW-1185">Reference proteome</keyword>
<feature type="region of interest" description="Disordered" evidence="1">
    <location>
        <begin position="1"/>
        <end position="40"/>
    </location>
</feature>
<protein>
    <submittedName>
        <fullName evidence="2">Uncharacterized protein</fullName>
    </submittedName>
</protein>
<reference evidence="2" key="1">
    <citation type="journal article" date="2023" name="Science">
        <title>Genome structures resolve the early diversification of teleost fishes.</title>
        <authorList>
            <person name="Parey E."/>
            <person name="Louis A."/>
            <person name="Montfort J."/>
            <person name="Bouchez O."/>
            <person name="Roques C."/>
            <person name="Iampietro C."/>
            <person name="Lluch J."/>
            <person name="Castinel A."/>
            <person name="Donnadieu C."/>
            <person name="Desvignes T."/>
            <person name="Floi Bucao C."/>
            <person name="Jouanno E."/>
            <person name="Wen M."/>
            <person name="Mejri S."/>
            <person name="Dirks R."/>
            <person name="Jansen H."/>
            <person name="Henkel C."/>
            <person name="Chen W.J."/>
            <person name="Zahm M."/>
            <person name="Cabau C."/>
            <person name="Klopp C."/>
            <person name="Thompson A.W."/>
            <person name="Robinson-Rechavi M."/>
            <person name="Braasch I."/>
            <person name="Lecointre G."/>
            <person name="Bobe J."/>
            <person name="Postlethwait J.H."/>
            <person name="Berthelot C."/>
            <person name="Roest Crollius H."/>
            <person name="Guiguen Y."/>
        </authorList>
    </citation>
    <scope>NUCLEOTIDE SEQUENCE</scope>
    <source>
        <strain evidence="2">WJC10195</strain>
    </source>
</reference>
<name>A0A9Q1J0N9_SYNKA</name>
<sequence>MNPDRGPGSRSPLIRAPAERRPARCHASTDQTSRGDLERSAGLLAEQPCCRCGDGGSPGQEVQPEHFL</sequence>
<proteinExistence type="predicted"/>